<evidence type="ECO:0000313" key="2">
    <source>
        <dbReference type="Proteomes" id="UP001596135"/>
    </source>
</evidence>
<keyword evidence="2" id="KW-1185">Reference proteome</keyword>
<dbReference type="RefSeq" id="WP_379151257.1">
    <property type="nucleotide sequence ID" value="NZ_JBHSRJ010000003.1"/>
</dbReference>
<reference evidence="2" key="1">
    <citation type="journal article" date="2019" name="Int. J. Syst. Evol. Microbiol.">
        <title>The Global Catalogue of Microorganisms (GCM) 10K type strain sequencing project: providing services to taxonomists for standard genome sequencing and annotation.</title>
        <authorList>
            <consortium name="The Broad Institute Genomics Platform"/>
            <consortium name="The Broad Institute Genome Sequencing Center for Infectious Disease"/>
            <person name="Wu L."/>
            <person name="Ma J."/>
        </authorList>
    </citation>
    <scope>NUCLEOTIDE SEQUENCE [LARGE SCALE GENOMIC DNA]</scope>
    <source>
        <strain evidence="2">CCUG 54522</strain>
    </source>
</reference>
<protein>
    <recommendedName>
        <fullName evidence="3">DUF2510 domain-containing protein</fullName>
    </recommendedName>
</protein>
<gene>
    <name evidence="1" type="ORF">ACFPYL_05290</name>
</gene>
<evidence type="ECO:0000313" key="1">
    <source>
        <dbReference type="EMBL" id="MFC6042473.1"/>
    </source>
</evidence>
<organism evidence="1 2">
    <name type="scientific">Nocardioides hankookensis</name>
    <dbReference type="NCBI Taxonomy" id="443157"/>
    <lineage>
        <taxon>Bacteria</taxon>
        <taxon>Bacillati</taxon>
        <taxon>Actinomycetota</taxon>
        <taxon>Actinomycetes</taxon>
        <taxon>Propionibacteriales</taxon>
        <taxon>Nocardioidaceae</taxon>
        <taxon>Nocardioides</taxon>
    </lineage>
</organism>
<sequence>MSDSWSTLPFLGRGPEFYLDPIEGGTPVASADGRWWWDGRVWTPVLATRPEMVTA</sequence>
<name>A0ABW1LGF7_9ACTN</name>
<comment type="caution">
    <text evidence="1">The sequence shown here is derived from an EMBL/GenBank/DDBJ whole genome shotgun (WGS) entry which is preliminary data.</text>
</comment>
<dbReference type="Proteomes" id="UP001596135">
    <property type="component" value="Unassembled WGS sequence"/>
</dbReference>
<proteinExistence type="predicted"/>
<dbReference type="EMBL" id="JBHSRJ010000003">
    <property type="protein sequence ID" value="MFC6042473.1"/>
    <property type="molecule type" value="Genomic_DNA"/>
</dbReference>
<evidence type="ECO:0008006" key="3">
    <source>
        <dbReference type="Google" id="ProtNLM"/>
    </source>
</evidence>
<accession>A0ABW1LGF7</accession>